<dbReference type="AlphaFoldDB" id="A0A0L8FNH4"/>
<proteinExistence type="predicted"/>
<evidence type="ECO:0000313" key="2">
    <source>
        <dbReference type="EMBL" id="KOF66217.1"/>
    </source>
</evidence>
<feature type="region of interest" description="Disordered" evidence="1">
    <location>
        <begin position="1"/>
        <end position="23"/>
    </location>
</feature>
<reference evidence="2" key="1">
    <citation type="submission" date="2015-07" db="EMBL/GenBank/DDBJ databases">
        <title>MeaNS - Measles Nucleotide Surveillance Program.</title>
        <authorList>
            <person name="Tran T."/>
            <person name="Druce J."/>
        </authorList>
    </citation>
    <scope>NUCLEOTIDE SEQUENCE</scope>
    <source>
        <strain evidence="2">UCB-OBI-ISO-001</strain>
        <tissue evidence="2">Gonad</tissue>
    </source>
</reference>
<organism evidence="2">
    <name type="scientific">Octopus bimaculoides</name>
    <name type="common">California two-spotted octopus</name>
    <dbReference type="NCBI Taxonomy" id="37653"/>
    <lineage>
        <taxon>Eukaryota</taxon>
        <taxon>Metazoa</taxon>
        <taxon>Spiralia</taxon>
        <taxon>Lophotrochozoa</taxon>
        <taxon>Mollusca</taxon>
        <taxon>Cephalopoda</taxon>
        <taxon>Coleoidea</taxon>
        <taxon>Octopodiformes</taxon>
        <taxon>Octopoda</taxon>
        <taxon>Incirrata</taxon>
        <taxon>Octopodidae</taxon>
        <taxon>Octopus</taxon>
    </lineage>
</organism>
<name>A0A0L8FNH4_OCTBM</name>
<sequence length="49" mass="5668">MKQENDAPKGFNSEELQATVNENPTIRELSNEFNVSHMTIYCEIIRLGR</sequence>
<gene>
    <name evidence="2" type="ORF">OCBIM_22013177mg</name>
</gene>
<dbReference type="EMBL" id="KQ428414">
    <property type="protein sequence ID" value="KOF66217.1"/>
    <property type="molecule type" value="Genomic_DNA"/>
</dbReference>
<feature type="compositionally biased region" description="Polar residues" evidence="1">
    <location>
        <begin position="14"/>
        <end position="23"/>
    </location>
</feature>
<accession>A0A0L8FNH4</accession>
<evidence type="ECO:0000256" key="1">
    <source>
        <dbReference type="SAM" id="MobiDB-lite"/>
    </source>
</evidence>
<protein>
    <submittedName>
        <fullName evidence="2">Uncharacterized protein</fullName>
    </submittedName>
</protein>